<organism evidence="1 2">
    <name type="scientific">Melastoma candidum</name>
    <dbReference type="NCBI Taxonomy" id="119954"/>
    <lineage>
        <taxon>Eukaryota</taxon>
        <taxon>Viridiplantae</taxon>
        <taxon>Streptophyta</taxon>
        <taxon>Embryophyta</taxon>
        <taxon>Tracheophyta</taxon>
        <taxon>Spermatophyta</taxon>
        <taxon>Magnoliopsida</taxon>
        <taxon>eudicotyledons</taxon>
        <taxon>Gunneridae</taxon>
        <taxon>Pentapetalae</taxon>
        <taxon>rosids</taxon>
        <taxon>malvids</taxon>
        <taxon>Myrtales</taxon>
        <taxon>Melastomataceae</taxon>
        <taxon>Melastomatoideae</taxon>
        <taxon>Melastomateae</taxon>
        <taxon>Melastoma</taxon>
    </lineage>
</organism>
<sequence length="367" mass="41511">MEENLGELHNLLKVWLSVAISLTYCYTVARFIPKGLPRLLSVLPIVALFFFLPLKLTSVHLGGSSSFFIAWLANFKLLLFAFGKGPLCSDPDISLLRFLTVACLPIKIQQPHNPRPAPKAPHQNGDAGKVHGPSKPPRKGHKSIFNYAAKMVLFAAMLKCYDYREVLPEKVIWFLYGFHIYFLLEIILATVAYVARVLLGLELEPQFNEPYLSTSLQDFWGRRWNIMVTSILRPTVYEPILGLSTRIVGRRLAPLPAVMGTFVVSALMHELIFYYLGRTPPTWEVTWFFLFHGLCLMVEIALKKQLRVTTGPPRAVASLLTVGFVMVTAFWWFLPPMLRFRADERAFEEYAAIAAYAKGVGGKIFNA</sequence>
<dbReference type="Proteomes" id="UP001057402">
    <property type="component" value="Chromosome 11"/>
</dbReference>
<accession>A0ACB9LL63</accession>
<dbReference type="EMBL" id="CM042890">
    <property type="protein sequence ID" value="KAI4311932.1"/>
    <property type="molecule type" value="Genomic_DNA"/>
</dbReference>
<reference evidence="2" key="1">
    <citation type="journal article" date="2023" name="Front. Plant Sci.">
        <title>Chromosomal-level genome assembly of Melastoma candidum provides insights into trichome evolution.</title>
        <authorList>
            <person name="Zhong Y."/>
            <person name="Wu W."/>
            <person name="Sun C."/>
            <person name="Zou P."/>
            <person name="Liu Y."/>
            <person name="Dai S."/>
            <person name="Zhou R."/>
        </authorList>
    </citation>
    <scope>NUCLEOTIDE SEQUENCE [LARGE SCALE GENOMIC DNA]</scope>
</reference>
<evidence type="ECO:0000313" key="2">
    <source>
        <dbReference type="Proteomes" id="UP001057402"/>
    </source>
</evidence>
<comment type="caution">
    <text evidence="1">The sequence shown here is derived from an EMBL/GenBank/DDBJ whole genome shotgun (WGS) entry which is preliminary data.</text>
</comment>
<evidence type="ECO:0000313" key="1">
    <source>
        <dbReference type="EMBL" id="KAI4311932.1"/>
    </source>
</evidence>
<keyword evidence="2" id="KW-1185">Reference proteome</keyword>
<proteinExistence type="predicted"/>
<protein>
    <submittedName>
        <fullName evidence="1">Uncharacterized protein</fullName>
    </submittedName>
</protein>
<gene>
    <name evidence="1" type="ORF">MLD38_036796</name>
</gene>
<name>A0ACB9LL63_9MYRT</name>